<name>A0A7S1SSM7_9CHLO</name>
<reference evidence="2" key="1">
    <citation type="submission" date="2021-01" db="EMBL/GenBank/DDBJ databases">
        <authorList>
            <person name="Corre E."/>
            <person name="Pelletier E."/>
            <person name="Niang G."/>
            <person name="Scheremetjew M."/>
            <person name="Finn R."/>
            <person name="Kale V."/>
            <person name="Holt S."/>
            <person name="Cochrane G."/>
            <person name="Meng A."/>
            <person name="Brown T."/>
            <person name="Cohen L."/>
        </authorList>
    </citation>
    <scope>NUCLEOTIDE SEQUENCE</scope>
    <source>
        <strain evidence="2">PLY429</strain>
    </source>
</reference>
<feature type="compositionally biased region" description="Polar residues" evidence="1">
    <location>
        <begin position="1"/>
        <end position="10"/>
    </location>
</feature>
<protein>
    <submittedName>
        <fullName evidence="2">Uncharacterized protein</fullName>
    </submittedName>
</protein>
<gene>
    <name evidence="2" type="ORF">TCHU04912_LOCUS9775</name>
</gene>
<organism evidence="2">
    <name type="scientific">Tetraselmis chuii</name>
    <dbReference type="NCBI Taxonomy" id="63592"/>
    <lineage>
        <taxon>Eukaryota</taxon>
        <taxon>Viridiplantae</taxon>
        <taxon>Chlorophyta</taxon>
        <taxon>core chlorophytes</taxon>
        <taxon>Chlorodendrophyceae</taxon>
        <taxon>Chlorodendrales</taxon>
        <taxon>Chlorodendraceae</taxon>
        <taxon>Tetraselmis</taxon>
    </lineage>
</organism>
<proteinExistence type="predicted"/>
<evidence type="ECO:0000256" key="1">
    <source>
        <dbReference type="SAM" id="MobiDB-lite"/>
    </source>
</evidence>
<accession>A0A7S1SSM7</accession>
<evidence type="ECO:0000313" key="2">
    <source>
        <dbReference type="EMBL" id="CAD9207539.1"/>
    </source>
</evidence>
<sequence>MAVLRMSSSPAVRGNCGAPQLRRPPSRLGSSLSARPRAVGGSRRPGGMRVVAMRANARLGSLTNFGNATKSLYSDAGKLADFLRPFPEVESTLDLISEASIDLDATHMANQPLTALQLVRLAEFVSPEEWVRPLNEWEPPESIFDGTEGLPLSQQRKLQEMHADSQLDSLLRHLLLKYDDAPRALLNSFTPLSGLQPAQHWARAESPFLSEDNWLMSYRFARLLVAVGAGQSAAKAMKAHLSPAVSKPMAHAFMQTPFQMDSPLHAFRSAQVAALGGSEGMQVQVCSSQLGFTLGDAEEEEFAASMLLWLCDREDELRNVTEAGLMNHLMASYEAARVEGKPYSMKGKTVNSVLKSAQGVGELFYPSGLRGMRTTGVDFQGREAEIVVEELLSAESLLTVGEAMRNCLRTGRGLAKYCHRARSRSSSFWAVSARRGGGARETAEYMLIFEVWNQSRIVHQAEGPGSSFPSDVPLGYMQMWAEEQQVEWSTWEVW</sequence>
<dbReference type="EMBL" id="HBGG01018939">
    <property type="protein sequence ID" value="CAD9207539.1"/>
    <property type="molecule type" value="Transcribed_RNA"/>
</dbReference>
<feature type="compositionally biased region" description="Low complexity" evidence="1">
    <location>
        <begin position="21"/>
        <end position="38"/>
    </location>
</feature>
<feature type="region of interest" description="Disordered" evidence="1">
    <location>
        <begin position="1"/>
        <end position="45"/>
    </location>
</feature>
<dbReference type="AlphaFoldDB" id="A0A7S1SSM7"/>